<evidence type="ECO:0000256" key="2">
    <source>
        <dbReference type="ARBA" id="ARBA00023125"/>
    </source>
</evidence>
<keyword evidence="3" id="KW-0804">Transcription</keyword>
<dbReference type="EMBL" id="JBHTBX010000005">
    <property type="protein sequence ID" value="MFC7434554.1"/>
    <property type="molecule type" value="Genomic_DNA"/>
</dbReference>
<name>A0ABW2R909_9BURK</name>
<dbReference type="RefSeq" id="WP_382256056.1">
    <property type="nucleotide sequence ID" value="NZ_JBHTBX010000005.1"/>
</dbReference>
<dbReference type="PROSITE" id="PS01117">
    <property type="entry name" value="HTH_MARR_1"/>
    <property type="match status" value="1"/>
</dbReference>
<evidence type="ECO:0000256" key="3">
    <source>
        <dbReference type="ARBA" id="ARBA00023163"/>
    </source>
</evidence>
<dbReference type="InterPro" id="IPR036388">
    <property type="entry name" value="WH-like_DNA-bd_sf"/>
</dbReference>
<organism evidence="5 6">
    <name type="scientific">Hydrogenophaga bisanensis</name>
    <dbReference type="NCBI Taxonomy" id="439611"/>
    <lineage>
        <taxon>Bacteria</taxon>
        <taxon>Pseudomonadati</taxon>
        <taxon>Pseudomonadota</taxon>
        <taxon>Betaproteobacteria</taxon>
        <taxon>Burkholderiales</taxon>
        <taxon>Comamonadaceae</taxon>
        <taxon>Hydrogenophaga</taxon>
    </lineage>
</organism>
<dbReference type="PANTHER" id="PTHR33164">
    <property type="entry name" value="TRANSCRIPTIONAL REGULATOR, MARR FAMILY"/>
    <property type="match status" value="1"/>
</dbReference>
<evidence type="ECO:0000313" key="5">
    <source>
        <dbReference type="EMBL" id="MFC7434554.1"/>
    </source>
</evidence>
<gene>
    <name evidence="5" type="ORF">ACFQNJ_08530</name>
</gene>
<dbReference type="PRINTS" id="PR00598">
    <property type="entry name" value="HTHMARR"/>
</dbReference>
<reference evidence="6" key="1">
    <citation type="journal article" date="2019" name="Int. J. Syst. Evol. Microbiol.">
        <title>The Global Catalogue of Microorganisms (GCM) 10K type strain sequencing project: providing services to taxonomists for standard genome sequencing and annotation.</title>
        <authorList>
            <consortium name="The Broad Institute Genomics Platform"/>
            <consortium name="The Broad Institute Genome Sequencing Center for Infectious Disease"/>
            <person name="Wu L."/>
            <person name="Ma J."/>
        </authorList>
    </citation>
    <scope>NUCLEOTIDE SEQUENCE [LARGE SCALE GENOMIC DNA]</scope>
    <source>
        <strain evidence="6">CCUG 54518</strain>
    </source>
</reference>
<evidence type="ECO:0000259" key="4">
    <source>
        <dbReference type="PROSITE" id="PS50995"/>
    </source>
</evidence>
<comment type="caution">
    <text evidence="5">The sequence shown here is derived from an EMBL/GenBank/DDBJ whole genome shotgun (WGS) entry which is preliminary data.</text>
</comment>
<dbReference type="InterPro" id="IPR023187">
    <property type="entry name" value="Tscrpt_reg_MarR-type_CS"/>
</dbReference>
<dbReference type="SMART" id="SM00347">
    <property type="entry name" value="HTH_MARR"/>
    <property type="match status" value="1"/>
</dbReference>
<dbReference type="PANTHER" id="PTHR33164:SF57">
    <property type="entry name" value="MARR-FAMILY TRANSCRIPTIONAL REGULATOR"/>
    <property type="match status" value="1"/>
</dbReference>
<dbReference type="InterPro" id="IPR036390">
    <property type="entry name" value="WH_DNA-bd_sf"/>
</dbReference>
<sequence length="156" mass="17235">MSERSPSPPALERFFTYRLNTLAKLNDMATHALYTAELGLGLSEARTLSSIGSFPQLTVNQLAFEANLDKGQASRAAQSLVDKGLVQKVASPLDGRSVFLALTPKGKTLWRKVMVLVEQRNDELTRCLSDEEYDQLLDMFARMLAQAKAGQQTGRT</sequence>
<protein>
    <submittedName>
        <fullName evidence="5">MarR family winged helix-turn-helix transcriptional regulator</fullName>
    </submittedName>
</protein>
<keyword evidence="6" id="KW-1185">Reference proteome</keyword>
<accession>A0ABW2R909</accession>
<keyword evidence="1" id="KW-0805">Transcription regulation</keyword>
<dbReference type="Gene3D" id="1.10.10.10">
    <property type="entry name" value="Winged helix-like DNA-binding domain superfamily/Winged helix DNA-binding domain"/>
    <property type="match status" value="1"/>
</dbReference>
<dbReference type="Pfam" id="PF12802">
    <property type="entry name" value="MarR_2"/>
    <property type="match status" value="1"/>
</dbReference>
<evidence type="ECO:0000256" key="1">
    <source>
        <dbReference type="ARBA" id="ARBA00023015"/>
    </source>
</evidence>
<keyword evidence="2" id="KW-0238">DNA-binding</keyword>
<dbReference type="InterPro" id="IPR039422">
    <property type="entry name" value="MarR/SlyA-like"/>
</dbReference>
<dbReference type="SUPFAM" id="SSF46785">
    <property type="entry name" value="Winged helix' DNA-binding domain"/>
    <property type="match status" value="1"/>
</dbReference>
<feature type="domain" description="HTH marR-type" evidence="4">
    <location>
        <begin position="12"/>
        <end position="145"/>
    </location>
</feature>
<dbReference type="Proteomes" id="UP001596495">
    <property type="component" value="Unassembled WGS sequence"/>
</dbReference>
<dbReference type="PROSITE" id="PS50995">
    <property type="entry name" value="HTH_MARR_2"/>
    <property type="match status" value="1"/>
</dbReference>
<proteinExistence type="predicted"/>
<evidence type="ECO:0000313" key="6">
    <source>
        <dbReference type="Proteomes" id="UP001596495"/>
    </source>
</evidence>
<dbReference type="InterPro" id="IPR000835">
    <property type="entry name" value="HTH_MarR-typ"/>
</dbReference>